<gene>
    <name evidence="2" type="ORF">KIL84_001606</name>
</gene>
<dbReference type="Proteomes" id="UP000827986">
    <property type="component" value="Unassembled WGS sequence"/>
</dbReference>
<evidence type="ECO:0000313" key="3">
    <source>
        <dbReference type="Proteomes" id="UP000827986"/>
    </source>
</evidence>
<evidence type="ECO:0000256" key="1">
    <source>
        <dbReference type="SAM" id="Phobius"/>
    </source>
</evidence>
<organism evidence="2 3">
    <name type="scientific">Mauremys mutica</name>
    <name type="common">yellowpond turtle</name>
    <dbReference type="NCBI Taxonomy" id="74926"/>
    <lineage>
        <taxon>Eukaryota</taxon>
        <taxon>Metazoa</taxon>
        <taxon>Chordata</taxon>
        <taxon>Craniata</taxon>
        <taxon>Vertebrata</taxon>
        <taxon>Euteleostomi</taxon>
        <taxon>Archelosauria</taxon>
        <taxon>Testudinata</taxon>
        <taxon>Testudines</taxon>
        <taxon>Cryptodira</taxon>
        <taxon>Durocryptodira</taxon>
        <taxon>Testudinoidea</taxon>
        <taxon>Geoemydidae</taxon>
        <taxon>Geoemydinae</taxon>
        <taxon>Mauremys</taxon>
    </lineage>
</organism>
<keyword evidence="3" id="KW-1185">Reference proteome</keyword>
<proteinExistence type="predicted"/>
<keyword evidence="1" id="KW-0472">Membrane</keyword>
<evidence type="ECO:0000313" key="2">
    <source>
        <dbReference type="EMBL" id="KAH1180672.1"/>
    </source>
</evidence>
<reference evidence="2" key="1">
    <citation type="submission" date="2021-09" db="EMBL/GenBank/DDBJ databases">
        <title>The genome of Mauremys mutica provides insights into the evolution of semi-aquatic lifestyle.</title>
        <authorList>
            <person name="Gong S."/>
            <person name="Gao Y."/>
        </authorList>
    </citation>
    <scope>NUCLEOTIDE SEQUENCE</scope>
    <source>
        <strain evidence="2">MM-2020</strain>
        <tissue evidence="2">Muscle</tissue>
    </source>
</reference>
<comment type="caution">
    <text evidence="2">The sequence shown here is derived from an EMBL/GenBank/DDBJ whole genome shotgun (WGS) entry which is preliminary data.</text>
</comment>
<dbReference type="EMBL" id="JAHDVG010000469">
    <property type="protein sequence ID" value="KAH1180672.1"/>
    <property type="molecule type" value="Genomic_DNA"/>
</dbReference>
<keyword evidence="1" id="KW-0812">Transmembrane</keyword>
<dbReference type="AlphaFoldDB" id="A0A9D4AY00"/>
<keyword evidence="1" id="KW-1133">Transmembrane helix</keyword>
<protein>
    <submittedName>
        <fullName evidence="2">Uncharacterized protein</fullName>
    </submittedName>
</protein>
<name>A0A9D4AY00_9SAUR</name>
<accession>A0A9D4AY00</accession>
<sequence length="90" mass="9519">MKNALSGGWMEAMGDENRTSVSEFILVGLSGRLRTQRLLFAAILATYLATLAGNLLIVGLNGDADAPTPLPGACQLGQRPSLTWRLCSSV</sequence>
<feature type="transmembrane region" description="Helical" evidence="1">
    <location>
        <begin position="38"/>
        <end position="60"/>
    </location>
</feature>
<dbReference type="SUPFAM" id="SSF81321">
    <property type="entry name" value="Family A G protein-coupled receptor-like"/>
    <property type="match status" value="1"/>
</dbReference>